<dbReference type="RefSeq" id="WP_053840372.1">
    <property type="nucleotide sequence ID" value="NZ_CP076250.1"/>
</dbReference>
<dbReference type="Proteomes" id="UP000041247">
    <property type="component" value="Unassembled WGS sequence"/>
</dbReference>
<organism evidence="1 2">
    <name type="scientific">Xanthomonas graminis pv. poae</name>
    <dbReference type="NCBI Taxonomy" id="227946"/>
    <lineage>
        <taxon>Bacteria</taxon>
        <taxon>Pseudomonadati</taxon>
        <taxon>Pseudomonadota</taxon>
        <taxon>Gammaproteobacteria</taxon>
        <taxon>Lysobacterales</taxon>
        <taxon>Lysobacteraceae</taxon>
        <taxon>Xanthomonas</taxon>
        <taxon>Xanthomonas translucens group</taxon>
        <taxon>Xanthomonas graminis</taxon>
    </lineage>
</organism>
<reference evidence="1 2" key="1">
    <citation type="submission" date="2015-07" db="EMBL/GenBank/DDBJ databases">
        <authorList>
            <person name="Noorani M."/>
        </authorList>
    </citation>
    <scope>NUCLEOTIDE SEQUENCE [LARGE SCALE GENOMIC DNA]</scope>
    <source>
        <strain evidence="1">LMG728</strain>
    </source>
</reference>
<accession>A0A0K2ZKM6</accession>
<sequence length="75" mass="8380">MTDLLLRDIDPILVDRIRRIAVARGWTQHQTVLNLIEQGLFASEHEVRSGFENPEVDVLSEAIAVLRELPAGAGF</sequence>
<proteinExistence type="predicted"/>
<dbReference type="AlphaFoldDB" id="A0A0K2ZKM6"/>
<name>A0A0K2ZKM6_9XANT</name>
<dbReference type="EMBL" id="CXOK01000027">
    <property type="protein sequence ID" value="CTP86173.1"/>
    <property type="molecule type" value="Genomic_DNA"/>
</dbReference>
<protein>
    <submittedName>
        <fullName evidence="1">Uncharacterized protein</fullName>
    </submittedName>
</protein>
<evidence type="ECO:0000313" key="2">
    <source>
        <dbReference type="Proteomes" id="UP000041247"/>
    </source>
</evidence>
<evidence type="ECO:0000313" key="1">
    <source>
        <dbReference type="EMBL" id="CTP86173.1"/>
    </source>
</evidence>
<gene>
    <name evidence="1" type="ORF">XTPLMG728_1138</name>
</gene>